<dbReference type="Gene3D" id="2.30.40.10">
    <property type="entry name" value="Urease, subunit C, domain 1"/>
    <property type="match status" value="1"/>
</dbReference>
<dbReference type="PANTHER" id="PTHR22642">
    <property type="entry name" value="IMIDAZOLONEPROPIONASE"/>
    <property type="match status" value="1"/>
</dbReference>
<name>A0A8J3IIW3_9CHLR</name>
<dbReference type="Pfam" id="PF07969">
    <property type="entry name" value="Amidohydro_3"/>
    <property type="match status" value="1"/>
</dbReference>
<dbReference type="SUPFAM" id="SSF51338">
    <property type="entry name" value="Composite domain of metallo-dependent hydrolases"/>
    <property type="match status" value="1"/>
</dbReference>
<dbReference type="GO" id="GO:0016810">
    <property type="term" value="F:hydrolase activity, acting on carbon-nitrogen (but not peptide) bonds"/>
    <property type="evidence" value="ECO:0007669"/>
    <property type="project" value="InterPro"/>
</dbReference>
<dbReference type="InterPro" id="IPR013108">
    <property type="entry name" value="Amidohydro_3"/>
</dbReference>
<dbReference type="SUPFAM" id="SSF51556">
    <property type="entry name" value="Metallo-dependent hydrolases"/>
    <property type="match status" value="1"/>
</dbReference>
<dbReference type="Proteomes" id="UP000597444">
    <property type="component" value="Unassembled WGS sequence"/>
</dbReference>
<comment type="caution">
    <text evidence="2">The sequence shown here is derived from an EMBL/GenBank/DDBJ whole genome shotgun (WGS) entry which is preliminary data.</text>
</comment>
<reference evidence="2" key="1">
    <citation type="submission" date="2020-10" db="EMBL/GenBank/DDBJ databases">
        <title>Taxonomic study of unclassified bacteria belonging to the class Ktedonobacteria.</title>
        <authorList>
            <person name="Yabe S."/>
            <person name="Wang C.M."/>
            <person name="Zheng Y."/>
            <person name="Sakai Y."/>
            <person name="Cavaletti L."/>
            <person name="Monciardini P."/>
            <person name="Donadio S."/>
        </authorList>
    </citation>
    <scope>NUCLEOTIDE SEQUENCE</scope>
    <source>
        <strain evidence="2">ID150040</strain>
    </source>
</reference>
<dbReference type="AlphaFoldDB" id="A0A8J3IIW3"/>
<keyword evidence="3" id="KW-1185">Reference proteome</keyword>
<dbReference type="InterPro" id="IPR011059">
    <property type="entry name" value="Metal-dep_hydrolase_composite"/>
</dbReference>
<protein>
    <submittedName>
        <fullName evidence="2">Amidohydrolase</fullName>
    </submittedName>
</protein>
<evidence type="ECO:0000313" key="2">
    <source>
        <dbReference type="EMBL" id="GHO93275.1"/>
    </source>
</evidence>
<proteinExistence type="predicted"/>
<evidence type="ECO:0000259" key="1">
    <source>
        <dbReference type="Pfam" id="PF07969"/>
    </source>
</evidence>
<evidence type="ECO:0000313" key="3">
    <source>
        <dbReference type="Proteomes" id="UP000597444"/>
    </source>
</evidence>
<dbReference type="CDD" id="cd01300">
    <property type="entry name" value="YtcJ_like"/>
    <property type="match status" value="1"/>
</dbReference>
<dbReference type="InterPro" id="IPR032466">
    <property type="entry name" value="Metal_Hydrolase"/>
</dbReference>
<dbReference type="InterPro" id="IPR033932">
    <property type="entry name" value="YtcJ-like"/>
</dbReference>
<organism evidence="2 3">
    <name type="scientific">Reticulibacter mediterranei</name>
    <dbReference type="NCBI Taxonomy" id="2778369"/>
    <lineage>
        <taxon>Bacteria</taxon>
        <taxon>Bacillati</taxon>
        <taxon>Chloroflexota</taxon>
        <taxon>Ktedonobacteria</taxon>
        <taxon>Ktedonobacterales</taxon>
        <taxon>Reticulibacteraceae</taxon>
        <taxon>Reticulibacter</taxon>
    </lineage>
</organism>
<dbReference type="PANTHER" id="PTHR22642:SF2">
    <property type="entry name" value="PROTEIN LONG AFTER FAR-RED 3"/>
    <property type="match status" value="1"/>
</dbReference>
<sequence length="537" mass="58876">MTKILYVNGTIYTMDAAQPIAQAIAIDSASGRIEAVGTNDEVRRVGGRFSEVFDLQGKTVLPGFIDAHIHLVSTAFRAYHIDATACISEDEVAELVRQRAAQTPPGRWVQGGQWDRNLWANSNFPTKASLDAVAPDHPVALWSKDGHLLWVNSLALQRAGITVETPDPATGAILRNGSGEPTGILQEAAATSLVYDVIEEPDEALRRAMLERILPQLQRSGITTIHDIEGEDSLNLFRQFRDEGKLGLRVQMILPRQLLPRLREQGIQNDEDDLLRVGGIKIFADGTLGSQTAAMLESFEGNPGNYGILTIPEAEMQDVVSDATEMGLTIAVHAIGDRAARVALNTIERAQQMLAEEGTVTNPALGLRYRLEHVQLIAPEDLERMRRLGVIASIQPYHAVADRDIAERYWGKRHRRAYAYRTMHDMGIPLALGSDAPVETFDPLTILYAATARRDPSKTRPSWLPDQALIVRDALWGYTMGAAYAGAEEQRKGSLSVGKLGDAVVLRENVLNTPQEKMTENGVQATIVGGKIVYGEL</sequence>
<accession>A0A8J3IIW3</accession>
<feature type="domain" description="Amidohydrolase 3" evidence="1">
    <location>
        <begin position="51"/>
        <end position="534"/>
    </location>
</feature>
<dbReference type="Gene3D" id="3.10.310.70">
    <property type="match status" value="1"/>
</dbReference>
<gene>
    <name evidence="2" type="ORF">KSF_033230</name>
</gene>
<dbReference type="Gene3D" id="3.20.20.140">
    <property type="entry name" value="Metal-dependent hydrolases"/>
    <property type="match status" value="1"/>
</dbReference>
<dbReference type="EMBL" id="BNJK01000001">
    <property type="protein sequence ID" value="GHO93275.1"/>
    <property type="molecule type" value="Genomic_DNA"/>
</dbReference>